<dbReference type="Gene3D" id="2.60.120.1600">
    <property type="match status" value="1"/>
</dbReference>
<name>A0ABY6Q6P6_9GAMM</name>
<organism evidence="2 3">
    <name type="scientific">Candidatus Paraluminiphilus aquimaris</name>
    <dbReference type="NCBI Taxonomy" id="2518994"/>
    <lineage>
        <taxon>Bacteria</taxon>
        <taxon>Pseudomonadati</taxon>
        <taxon>Pseudomonadota</taxon>
        <taxon>Gammaproteobacteria</taxon>
        <taxon>Cellvibrionales</taxon>
        <taxon>Halieaceae</taxon>
        <taxon>Candidatus Paraluminiphilus</taxon>
    </lineage>
</organism>
<keyword evidence="3" id="KW-1185">Reference proteome</keyword>
<accession>A0ABY6Q6P6</accession>
<protein>
    <submittedName>
        <fullName evidence="2">DUF1214 domain-containing protein</fullName>
    </submittedName>
</protein>
<evidence type="ECO:0000313" key="3">
    <source>
        <dbReference type="Proteomes" id="UP001317963"/>
    </source>
</evidence>
<gene>
    <name evidence="2" type="ORF">E0F26_07300</name>
</gene>
<dbReference type="Pfam" id="PF06742">
    <property type="entry name" value="DUF1214"/>
    <property type="match status" value="1"/>
</dbReference>
<reference evidence="2 3" key="1">
    <citation type="submission" date="2019-02" db="EMBL/GenBank/DDBJ databases">
        <title>Halieaceae_genomes.</title>
        <authorList>
            <person name="Li S.-H."/>
        </authorList>
    </citation>
    <scope>NUCLEOTIDE SEQUENCE [LARGE SCALE GENOMIC DNA]</scope>
    <source>
        <strain evidence="2 3">JH123</strain>
    </source>
</reference>
<dbReference type="Proteomes" id="UP001317963">
    <property type="component" value="Chromosome"/>
</dbReference>
<evidence type="ECO:0000259" key="1">
    <source>
        <dbReference type="Pfam" id="PF06742"/>
    </source>
</evidence>
<dbReference type="InterPro" id="IPR010621">
    <property type="entry name" value="DUF1214"/>
</dbReference>
<feature type="domain" description="DUF1214" evidence="1">
    <location>
        <begin position="268"/>
        <end position="339"/>
    </location>
</feature>
<dbReference type="RefSeq" id="WP_279241009.1">
    <property type="nucleotide sequence ID" value="NZ_CP036501.1"/>
</dbReference>
<evidence type="ECO:0000313" key="2">
    <source>
        <dbReference type="EMBL" id="UZP74556.1"/>
    </source>
</evidence>
<dbReference type="EMBL" id="CP036501">
    <property type="protein sequence ID" value="UZP74556.1"/>
    <property type="molecule type" value="Genomic_DNA"/>
</dbReference>
<sequence>MAANDMAATWDAFCDTLKVAGQELTKDHVPQDEQSQAEGLRYLSRMARAALEWYVEFNDAAFPVLYQPAHETIKLGADNPDNIYQKAVIDGRFEYRLTGKRGSIDYISFATSKGSYAENFKQIETGFLDSNTIEIDAEGNFEIILSANEQSGNWLAMDTESESLLIRQTFLDRSLETSADIQIHRVDTTAIPSPLSKEKVTADFDKAMAFYRNTVGLFSQWSKEIRENPNSLPLWDQAFCQAVGGDPNIIYYHGHFRLNSDEVMIVTLPSVPECQTWNLQVDNYWMESLDYRYHKISINRHTASVKVDGSVDIHIAVKDSGHANWLSTGGHVEGTLCFRWVGCKDPVNPTTRVIHASDASA</sequence>
<proteinExistence type="predicted"/>